<dbReference type="InterPro" id="IPR037914">
    <property type="entry name" value="SpoVT-AbrB_sf"/>
</dbReference>
<dbReference type="Proteomes" id="UP000008550">
    <property type="component" value="Chromosome"/>
</dbReference>
<sequence length="140" mass="15286">MKMIEMQSIVDGQGQLTVPAQFLKDMGLVPGDTVKLAYINSSTDSIHNTYKEFVLTPHGVAALKDDEDAELTLPHELLEAAEIPLDSDLEIVCARGTVVILQADLLDSLPDELRELFDDLGIHPDTVREVMRSGGVSDGR</sequence>
<evidence type="ECO:0000313" key="1">
    <source>
        <dbReference type="EMBL" id="ABZ83180.1"/>
    </source>
</evidence>
<dbReference type="RefSeq" id="WP_012281378.1">
    <property type="nucleotide sequence ID" value="NC_010337.2"/>
</dbReference>
<keyword evidence="2" id="KW-1185">Reference proteome</keyword>
<dbReference type="OrthoDB" id="2044893at2"/>
<reference evidence="1 2" key="1">
    <citation type="journal article" date="2008" name="J. Bacteriol.">
        <title>The genome of Heliobacterium modesticaldum, a phototrophic representative of the Firmicutes containing the simplest photosynthetic apparatus.</title>
        <authorList>
            <person name="Sattley W.M."/>
            <person name="Madigan M.T."/>
            <person name="Swingley W.D."/>
            <person name="Cheung P.C."/>
            <person name="Clocksin K.M."/>
            <person name="Conrad A.L."/>
            <person name="Dejesa L.C."/>
            <person name="Honchak B.M."/>
            <person name="Jung D.O."/>
            <person name="Karbach L.E."/>
            <person name="Kurdoglu A."/>
            <person name="Lahiri S."/>
            <person name="Mastrian S.D."/>
            <person name="Page L.E."/>
            <person name="Taylor H.L."/>
            <person name="Wang Z.T."/>
            <person name="Raymond J."/>
            <person name="Chen M."/>
            <person name="Blankenship R.E."/>
            <person name="Touchman J.W."/>
        </authorList>
    </citation>
    <scope>NUCLEOTIDE SEQUENCE [LARGE SCALE GENOMIC DNA]</scope>
    <source>
        <strain evidence="2">ATCC 51547 / Ice1</strain>
    </source>
</reference>
<evidence type="ECO:0000313" key="2">
    <source>
        <dbReference type="Proteomes" id="UP000008550"/>
    </source>
</evidence>
<protein>
    <recommendedName>
        <fullName evidence="3">SpoVT-AbrB domain-containing protein</fullName>
    </recommendedName>
</protein>
<dbReference type="eggNOG" id="COG2002">
    <property type="taxonomic scope" value="Bacteria"/>
</dbReference>
<dbReference type="SUPFAM" id="SSF89447">
    <property type="entry name" value="AbrB/MazE/MraZ-like"/>
    <property type="match status" value="1"/>
</dbReference>
<dbReference type="AlphaFoldDB" id="B0TG23"/>
<gene>
    <name evidence="1" type="ORF">HM1_0575</name>
</gene>
<proteinExistence type="predicted"/>
<dbReference type="STRING" id="498761.HM1_0575"/>
<dbReference type="HOGENOM" id="CLU_121352_0_0_9"/>
<dbReference type="KEGG" id="hmo:HM1_0575"/>
<organism evidence="1 2">
    <name type="scientific">Heliobacterium modesticaldum (strain ATCC 51547 / Ice1)</name>
    <dbReference type="NCBI Taxonomy" id="498761"/>
    <lineage>
        <taxon>Bacteria</taxon>
        <taxon>Bacillati</taxon>
        <taxon>Bacillota</taxon>
        <taxon>Clostridia</taxon>
        <taxon>Eubacteriales</taxon>
        <taxon>Heliobacteriaceae</taxon>
        <taxon>Heliomicrobium</taxon>
    </lineage>
</organism>
<name>B0TG23_HELMI</name>
<accession>B0TG23</accession>
<evidence type="ECO:0008006" key="3">
    <source>
        <dbReference type="Google" id="ProtNLM"/>
    </source>
</evidence>
<dbReference type="EMBL" id="CP000930">
    <property type="protein sequence ID" value="ABZ83180.1"/>
    <property type="molecule type" value="Genomic_DNA"/>
</dbReference>